<protein>
    <recommendedName>
        <fullName evidence="3">DUF4249 domain-containing protein</fullName>
    </recommendedName>
</protein>
<proteinExistence type="predicted"/>
<organism evidence="1 2">
    <name type="scientific">Parapedobacter luteus</name>
    <dbReference type="NCBI Taxonomy" id="623280"/>
    <lineage>
        <taxon>Bacteria</taxon>
        <taxon>Pseudomonadati</taxon>
        <taxon>Bacteroidota</taxon>
        <taxon>Sphingobacteriia</taxon>
        <taxon>Sphingobacteriales</taxon>
        <taxon>Sphingobacteriaceae</taxon>
        <taxon>Parapedobacter</taxon>
    </lineage>
</organism>
<name>A0A1T5C8D7_9SPHI</name>
<dbReference type="Proteomes" id="UP000190541">
    <property type="component" value="Unassembled WGS sequence"/>
</dbReference>
<evidence type="ECO:0008006" key="3">
    <source>
        <dbReference type="Google" id="ProtNLM"/>
    </source>
</evidence>
<evidence type="ECO:0000313" key="2">
    <source>
        <dbReference type="Proteomes" id="UP000190541"/>
    </source>
</evidence>
<keyword evidence="2" id="KW-1185">Reference proteome</keyword>
<dbReference type="OrthoDB" id="637707at2"/>
<dbReference type="AlphaFoldDB" id="A0A1T5C8D7"/>
<dbReference type="InterPro" id="IPR025345">
    <property type="entry name" value="DUF4249"/>
</dbReference>
<dbReference type="EMBL" id="FUYS01000004">
    <property type="protein sequence ID" value="SKB55718.1"/>
    <property type="molecule type" value="Genomic_DNA"/>
</dbReference>
<evidence type="ECO:0000313" key="1">
    <source>
        <dbReference type="EMBL" id="SKB55718.1"/>
    </source>
</evidence>
<reference evidence="1 2" key="1">
    <citation type="submission" date="2017-02" db="EMBL/GenBank/DDBJ databases">
        <authorList>
            <person name="Peterson S.W."/>
        </authorList>
    </citation>
    <scope>NUCLEOTIDE SEQUENCE [LARGE SCALE GENOMIC DNA]</scope>
    <source>
        <strain evidence="1 2">DSM 22899</strain>
    </source>
</reference>
<sequence length="259" mass="28855">MHRYRIISIVLFLSLSWSCEDVIDINLNDAHTQLVIVGEVNNRTNRQQVTISRTVAFDRDRPFDPVSGADVHVSSGSGGVFHFIEQTPGIYIANNFRGRENERYELRVQLGGEVFTAVSTMPTLVVADSIGTALRNIFGEEEKLITLKFQDPPYIPNYYRYLWSVNGTPFEMVHVAQDKFNDGRYVSEDLIDFDLKLVAGDLVTVQMQCIDKATFDFWNAVQTTNPGTAAPANPPSVFGEGALGYFSACAVSEISTVVQ</sequence>
<dbReference type="RefSeq" id="WP_079716668.1">
    <property type="nucleotide sequence ID" value="NZ_FUYS01000004.1"/>
</dbReference>
<accession>A0A1T5C8D7</accession>
<gene>
    <name evidence="1" type="ORF">SAMN05660226_01964</name>
</gene>
<dbReference type="STRING" id="623280.SAMN05660226_01964"/>
<dbReference type="Pfam" id="PF14054">
    <property type="entry name" value="DUF4249"/>
    <property type="match status" value="1"/>
</dbReference>